<dbReference type="GO" id="GO:0007032">
    <property type="term" value="P:endosome organization"/>
    <property type="evidence" value="ECO:0007669"/>
    <property type="project" value="TreeGrafter"/>
</dbReference>
<evidence type="ECO:0000259" key="3">
    <source>
        <dbReference type="Pfam" id="PF14746"/>
    </source>
</evidence>
<dbReference type="GO" id="GO:0016197">
    <property type="term" value="P:endosomal transport"/>
    <property type="evidence" value="ECO:0007669"/>
    <property type="project" value="TreeGrafter"/>
</dbReference>
<dbReference type="AlphaFoldDB" id="A0A182ME58"/>
<feature type="domain" description="WASH complex subunit 7 central" evidence="2">
    <location>
        <begin position="7"/>
        <end position="131"/>
    </location>
</feature>
<organism evidence="4 5">
    <name type="scientific">Anopheles culicifacies</name>
    <dbReference type="NCBI Taxonomy" id="139723"/>
    <lineage>
        <taxon>Eukaryota</taxon>
        <taxon>Metazoa</taxon>
        <taxon>Ecdysozoa</taxon>
        <taxon>Arthropoda</taxon>
        <taxon>Hexapoda</taxon>
        <taxon>Insecta</taxon>
        <taxon>Pterygota</taxon>
        <taxon>Neoptera</taxon>
        <taxon>Endopterygota</taxon>
        <taxon>Diptera</taxon>
        <taxon>Nematocera</taxon>
        <taxon>Culicoidea</taxon>
        <taxon>Culicidae</taxon>
        <taxon>Anophelinae</taxon>
        <taxon>Anopheles</taxon>
        <taxon>culicifacies species complex</taxon>
    </lineage>
</organism>
<dbReference type="EMBL" id="AXCM01006097">
    <property type="status" value="NOT_ANNOTATED_CDS"/>
    <property type="molecule type" value="Genomic_DNA"/>
</dbReference>
<dbReference type="InterPro" id="IPR028282">
    <property type="entry name" value="WASH-7_central"/>
</dbReference>
<accession>A0A182ME58</accession>
<dbReference type="Pfam" id="PF14744">
    <property type="entry name" value="WASH-7_mid"/>
    <property type="match status" value="1"/>
</dbReference>
<evidence type="ECO:0000313" key="5">
    <source>
        <dbReference type="Proteomes" id="UP000075883"/>
    </source>
</evidence>
<name>A0A182ME58_9DIPT</name>
<dbReference type="EMBL" id="AXCM01006098">
    <property type="status" value="NOT_ANNOTATED_CDS"/>
    <property type="molecule type" value="Genomic_DNA"/>
</dbReference>
<evidence type="ECO:0000259" key="2">
    <source>
        <dbReference type="Pfam" id="PF14744"/>
    </source>
</evidence>
<protein>
    <recommendedName>
        <fullName evidence="6">WASH complex subunit 7 central domain-containing protein</fullName>
    </recommendedName>
</protein>
<dbReference type="VEuPathDB" id="VectorBase:ACUA016061"/>
<proteinExistence type="predicted"/>
<feature type="domain" description="WASH complex subunit 7 C-terminal" evidence="3">
    <location>
        <begin position="177"/>
        <end position="344"/>
    </location>
</feature>
<dbReference type="PANTHER" id="PTHR31409:SF0">
    <property type="entry name" value="WASH COMPLEX SUBUNIT 4"/>
    <property type="match status" value="1"/>
</dbReference>
<dbReference type="PANTHER" id="PTHR31409">
    <property type="entry name" value="WASH COMPLEX SUBUNIT 4"/>
    <property type="match status" value="1"/>
</dbReference>
<dbReference type="InterPro" id="IPR027307">
    <property type="entry name" value="WASH7"/>
</dbReference>
<feature type="region of interest" description="Disordered" evidence="1">
    <location>
        <begin position="134"/>
        <end position="158"/>
    </location>
</feature>
<dbReference type="GO" id="GO:0071203">
    <property type="term" value="C:WASH complex"/>
    <property type="evidence" value="ECO:0007669"/>
    <property type="project" value="InterPro"/>
</dbReference>
<evidence type="ECO:0008006" key="6">
    <source>
        <dbReference type="Google" id="ProtNLM"/>
    </source>
</evidence>
<keyword evidence="5" id="KW-1185">Reference proteome</keyword>
<feature type="compositionally biased region" description="Polar residues" evidence="1">
    <location>
        <begin position="137"/>
        <end position="148"/>
    </location>
</feature>
<reference evidence="5" key="1">
    <citation type="submission" date="2013-09" db="EMBL/GenBank/DDBJ databases">
        <title>The Genome Sequence of Anopheles culicifacies species A.</title>
        <authorList>
            <consortium name="The Broad Institute Genomics Platform"/>
            <person name="Neafsey D.E."/>
            <person name="Besansky N."/>
            <person name="Howell P."/>
            <person name="Walton C."/>
            <person name="Young S.K."/>
            <person name="Zeng Q."/>
            <person name="Gargeya S."/>
            <person name="Fitzgerald M."/>
            <person name="Haas B."/>
            <person name="Abouelleil A."/>
            <person name="Allen A.W."/>
            <person name="Alvarado L."/>
            <person name="Arachchi H.M."/>
            <person name="Berlin A.M."/>
            <person name="Chapman S.B."/>
            <person name="Gainer-Dewar J."/>
            <person name="Goldberg J."/>
            <person name="Griggs A."/>
            <person name="Gujja S."/>
            <person name="Hansen M."/>
            <person name="Howarth C."/>
            <person name="Imamovic A."/>
            <person name="Ireland A."/>
            <person name="Larimer J."/>
            <person name="McCowan C."/>
            <person name="Murphy C."/>
            <person name="Pearson M."/>
            <person name="Poon T.W."/>
            <person name="Priest M."/>
            <person name="Roberts A."/>
            <person name="Saif S."/>
            <person name="Shea T."/>
            <person name="Sisk P."/>
            <person name="Sykes S."/>
            <person name="Wortman J."/>
            <person name="Nusbaum C."/>
            <person name="Birren B."/>
        </authorList>
    </citation>
    <scope>NUCLEOTIDE SEQUENCE [LARGE SCALE GENOMIC DNA]</scope>
    <source>
        <strain evidence="5">A-37</strain>
    </source>
</reference>
<evidence type="ECO:0000313" key="4">
    <source>
        <dbReference type="EnsemblMetazoa" id="ACUA016061-PA"/>
    </source>
</evidence>
<dbReference type="STRING" id="139723.A0A182ME58"/>
<dbReference type="EnsemblMetazoa" id="ACUA016061-RA">
    <property type="protein sequence ID" value="ACUA016061-PA"/>
    <property type="gene ID" value="ACUA016061"/>
</dbReference>
<dbReference type="GO" id="GO:0005768">
    <property type="term" value="C:endosome"/>
    <property type="evidence" value="ECO:0007669"/>
    <property type="project" value="TreeGrafter"/>
</dbReference>
<evidence type="ECO:0000256" key="1">
    <source>
        <dbReference type="SAM" id="MobiDB-lite"/>
    </source>
</evidence>
<dbReference type="Proteomes" id="UP000075883">
    <property type="component" value="Unassembled WGS sequence"/>
</dbReference>
<dbReference type="Pfam" id="PF14746">
    <property type="entry name" value="WASH-7_C"/>
    <property type="match status" value="1"/>
</dbReference>
<reference evidence="4" key="2">
    <citation type="submission" date="2020-05" db="UniProtKB">
        <authorList>
            <consortium name="EnsemblMetazoa"/>
        </authorList>
    </citation>
    <scope>IDENTIFICATION</scope>
    <source>
        <strain evidence="4">A-37</strain>
    </source>
</reference>
<sequence>MTNIPQVNYAFQFLRQKLFTFSHFLYDEQIHSRLASDAKKMSAESAAATGAGASSANANASSTVGTASYTYDRALAFNRRIRNLGLSDDGETYVDLFRKLICQIGNAMAFIRMLHAGALHECTGAAEFISNPPMAAEQQTENDAPESNATKDSHTRQSTVSIWRQDMATVRASWRLENEFFRLLLNAFDGFRRRRTNHPDGESTTPGADSFAHLELFYLIIPPLTISYVEAMLKAKETIAKKDRHGTFLPTDDGFVMGLSYLLTLLNQTAAFNSLHWFKEVHTKYAREMAKLNQQTASGASNLLQTASAEPSDEKMLPTVSLTRKRLNAMQHEFELLQYNLSTLARLYAQRVHPYITPFVGGPIGRSPALVPLLLPPLTLPLLLPATPLVGLQLPATDPAVPGDTVAPAPLALVPLFTVVPFVVPPAASSPLVPLTLPLLPLPAPPTAGPAAPLALVPLAFALAAEFPAPPAPPPPAREFGVLSENLSSLAMMCLPYLLGVGVQFRQYRCGLLRCAVFQYPLDHPTSVRMCTERVHLITECVDDKLQRARIDALDALLYHVVTVLILHAL</sequence>
<dbReference type="InterPro" id="IPR028283">
    <property type="entry name" value="WASH-7_C"/>
</dbReference>